<reference evidence="10" key="1">
    <citation type="submission" date="2024-02" db="EMBL/GenBank/DDBJ databases">
        <authorList>
            <consortium name="ELIXIR-Norway"/>
            <consortium name="Elixir Norway"/>
        </authorList>
    </citation>
    <scope>NUCLEOTIDE SEQUENCE</scope>
</reference>
<keyword evidence="3 8" id="KW-0812">Transmembrane</keyword>
<dbReference type="InterPro" id="IPR008271">
    <property type="entry name" value="Ser/Thr_kinase_AS"/>
</dbReference>
<name>A0ABP0UQT9_9BRYO</name>
<gene>
    <name evidence="10" type="ORF">CSSPTR1EN2_LOCUS18881</name>
</gene>
<evidence type="ECO:0000256" key="6">
    <source>
        <dbReference type="ARBA" id="ARBA00023136"/>
    </source>
</evidence>
<evidence type="ECO:0000256" key="5">
    <source>
        <dbReference type="ARBA" id="ARBA00022989"/>
    </source>
</evidence>
<keyword evidence="4" id="KW-0677">Repeat</keyword>
<sequence length="987" mass="109401">MTRTSWISTLLRDRTLQLPGLRRMSPCLQIIVAVIMPLVLCVYVPLTRAQPGFVSIDCGSSTTYNDTNGITWVPDTGYTFTGRNYAPNPKTTNPLDSLRYFPENRDKNCYVLPATPNNFYMVRVSFLYLDFLKNSSFRFEMEAQFAATITFQANSLTIPQVYEAYLSATSDTIYVCLARSNTTDVPFISSLELRPLDTNNMYQILAQGNYLYNDYHANFGSATPLIRYPYDPYDRPWQNNIPGVTPNSTQLAINTTSTVFVDSNHWNKVPEIVMQTADSWPKGESVTITTSFLPAYNKNYYIAFDFAEISPQAESQSRIFSLALNGKTVWNNTSIANLAGGMYVPVEIYYDDIMLNSTGCWELNPDPTSQLGPILNALELFVLTDPAPNRTFLADALAIESVKESLNLTSWTGDPCMHTPYDWIKCNDDTIPRVITVDLSNYNLTGIVPEALNNLTALTKLWLNNNSLRGPIPNLSALTDLQSLRLEDNILTGDIPTWLASLPFLQELLLSNNNLDGTIPPALLKNTNLTFGDSGNPQLCDANNACPPSMPPTNQSNGDHNKKNNRLIYLILGCLGGDGSLLVTPDARRQEGEHRIPRNGMSTEEPALLTHRARRQQGGQQILQNGASTNETPLVTPRAGGLEHQLQLDNFVEVSRMTDDFAQTQWIGRGGSCEVYLGKLGGREVAVKRARKREEPSPSHDTTEQFHTEMYNLSAVDHENVVSLLGYCLEHGEKILILEYMQNGTLQDKLYGTEEARESPMTWNTRLDIALNAARGLAHLHGGSARPIVHCDVKTNNILLSEGMVAKVADLGASKLILEPGASHIFTSRIRATFGYLDPNFLRTGQVTKKTDVYSFGIVLLELICGCSHLSEDNVNIQEKAKSHMQQHGRIDGLIDRALENNYNNIESIWKVAEIALRSIEDSEAARPTMQQVVEGLERAIEIETNGSTRVSGTHLFDVTSNLPGSNSASAGETPDGTVDQPSQVPT</sequence>
<feature type="domain" description="Protein kinase" evidence="9">
    <location>
        <begin position="661"/>
        <end position="941"/>
    </location>
</feature>
<dbReference type="InterPro" id="IPR001611">
    <property type="entry name" value="Leu-rich_rpt"/>
</dbReference>
<dbReference type="PROSITE" id="PS50011">
    <property type="entry name" value="PROTEIN_KINASE_DOM"/>
    <property type="match status" value="1"/>
</dbReference>
<dbReference type="Gene3D" id="1.10.510.10">
    <property type="entry name" value="Transferase(Phosphotransferase) domain 1"/>
    <property type="match status" value="1"/>
</dbReference>
<evidence type="ECO:0000256" key="1">
    <source>
        <dbReference type="ARBA" id="ARBA00004167"/>
    </source>
</evidence>
<dbReference type="Pfam" id="PF00069">
    <property type="entry name" value="Pkinase"/>
    <property type="match status" value="1"/>
</dbReference>
<dbReference type="EMBL" id="OZ019898">
    <property type="protein sequence ID" value="CAK9228241.1"/>
    <property type="molecule type" value="Genomic_DNA"/>
</dbReference>
<keyword evidence="5 8" id="KW-1133">Transmembrane helix</keyword>
<organism evidence="10 11">
    <name type="scientific">Sphagnum troendelagicum</name>
    <dbReference type="NCBI Taxonomy" id="128251"/>
    <lineage>
        <taxon>Eukaryota</taxon>
        <taxon>Viridiplantae</taxon>
        <taxon>Streptophyta</taxon>
        <taxon>Embryophyta</taxon>
        <taxon>Bryophyta</taxon>
        <taxon>Sphagnophytina</taxon>
        <taxon>Sphagnopsida</taxon>
        <taxon>Sphagnales</taxon>
        <taxon>Sphagnaceae</taxon>
        <taxon>Sphagnum</taxon>
    </lineage>
</organism>
<evidence type="ECO:0000256" key="3">
    <source>
        <dbReference type="ARBA" id="ARBA00022692"/>
    </source>
</evidence>
<feature type="region of interest" description="Disordered" evidence="7">
    <location>
        <begin position="952"/>
        <end position="987"/>
    </location>
</feature>
<dbReference type="Gene3D" id="3.80.10.10">
    <property type="entry name" value="Ribonuclease Inhibitor"/>
    <property type="match status" value="1"/>
</dbReference>
<dbReference type="PANTHER" id="PTHR45631">
    <property type="entry name" value="OS07G0107800 PROTEIN-RELATED"/>
    <property type="match status" value="1"/>
</dbReference>
<dbReference type="InterPro" id="IPR024788">
    <property type="entry name" value="Malectin-like_Carb-bd_dom"/>
</dbReference>
<dbReference type="InterPro" id="IPR011009">
    <property type="entry name" value="Kinase-like_dom_sf"/>
</dbReference>
<dbReference type="InterPro" id="IPR000719">
    <property type="entry name" value="Prot_kinase_dom"/>
</dbReference>
<dbReference type="Gene3D" id="2.60.120.430">
    <property type="entry name" value="Galactose-binding lectin"/>
    <property type="match status" value="1"/>
</dbReference>
<evidence type="ECO:0000259" key="9">
    <source>
        <dbReference type="PROSITE" id="PS50011"/>
    </source>
</evidence>
<keyword evidence="11" id="KW-1185">Reference proteome</keyword>
<proteinExistence type="predicted"/>
<evidence type="ECO:0000256" key="4">
    <source>
        <dbReference type="ARBA" id="ARBA00022737"/>
    </source>
</evidence>
<dbReference type="SMART" id="SM00220">
    <property type="entry name" value="S_TKc"/>
    <property type="match status" value="1"/>
</dbReference>
<feature type="region of interest" description="Disordered" evidence="7">
    <location>
        <begin position="622"/>
        <end position="641"/>
    </location>
</feature>
<dbReference type="PROSITE" id="PS00108">
    <property type="entry name" value="PROTEIN_KINASE_ST"/>
    <property type="match status" value="1"/>
</dbReference>
<dbReference type="SUPFAM" id="SSF56112">
    <property type="entry name" value="Protein kinase-like (PK-like)"/>
    <property type="match status" value="1"/>
</dbReference>
<keyword evidence="2" id="KW-0433">Leucine-rich repeat</keyword>
<dbReference type="Pfam" id="PF00560">
    <property type="entry name" value="LRR_1"/>
    <property type="match status" value="1"/>
</dbReference>
<evidence type="ECO:0000313" key="10">
    <source>
        <dbReference type="EMBL" id="CAK9228241.1"/>
    </source>
</evidence>
<protein>
    <recommendedName>
        <fullName evidence="9">Protein kinase domain-containing protein</fullName>
    </recommendedName>
</protein>
<dbReference type="Gene3D" id="3.30.200.20">
    <property type="entry name" value="Phosphorylase Kinase, domain 1"/>
    <property type="match status" value="1"/>
</dbReference>
<dbReference type="InterPro" id="IPR032675">
    <property type="entry name" value="LRR_dom_sf"/>
</dbReference>
<feature type="compositionally biased region" description="Polar residues" evidence="7">
    <location>
        <begin position="622"/>
        <end position="633"/>
    </location>
</feature>
<feature type="transmembrane region" description="Helical" evidence="8">
    <location>
        <begin position="27"/>
        <end position="46"/>
    </location>
</feature>
<evidence type="ECO:0000256" key="8">
    <source>
        <dbReference type="SAM" id="Phobius"/>
    </source>
</evidence>
<evidence type="ECO:0000256" key="7">
    <source>
        <dbReference type="SAM" id="MobiDB-lite"/>
    </source>
</evidence>
<dbReference type="Pfam" id="PF12819">
    <property type="entry name" value="Malectin_like"/>
    <property type="match status" value="1"/>
</dbReference>
<dbReference type="PROSITE" id="PS51450">
    <property type="entry name" value="LRR"/>
    <property type="match status" value="1"/>
</dbReference>
<evidence type="ECO:0000313" key="11">
    <source>
        <dbReference type="Proteomes" id="UP001497512"/>
    </source>
</evidence>
<accession>A0ABP0UQT9</accession>
<comment type="subcellular location">
    <subcellularLocation>
        <location evidence="1">Membrane</location>
        <topology evidence="1">Single-pass membrane protein</topology>
    </subcellularLocation>
</comment>
<dbReference type="Proteomes" id="UP001497512">
    <property type="component" value="Chromosome 6"/>
</dbReference>
<feature type="compositionally biased region" description="Polar residues" evidence="7">
    <location>
        <begin position="959"/>
        <end position="971"/>
    </location>
</feature>
<feature type="region of interest" description="Disordered" evidence="7">
    <location>
        <begin position="540"/>
        <end position="561"/>
    </location>
</feature>
<dbReference type="SUPFAM" id="SSF52058">
    <property type="entry name" value="L domain-like"/>
    <property type="match status" value="1"/>
</dbReference>
<evidence type="ECO:0000256" key="2">
    <source>
        <dbReference type="ARBA" id="ARBA00022614"/>
    </source>
</evidence>
<keyword evidence="6 8" id="KW-0472">Membrane</keyword>